<organism evidence="2 4">
    <name type="scientific">Megamonas hypermegale</name>
    <dbReference type="NCBI Taxonomy" id="158847"/>
    <lineage>
        <taxon>Bacteria</taxon>
        <taxon>Bacillati</taxon>
        <taxon>Bacillota</taxon>
        <taxon>Negativicutes</taxon>
        <taxon>Selenomonadales</taxon>
        <taxon>Selenomonadaceae</taxon>
        <taxon>Megamonas</taxon>
    </lineage>
</organism>
<keyword evidence="4" id="KW-1185">Reference proteome</keyword>
<accession>A0A239TD04</accession>
<name>A0A239TD04_9FIRM</name>
<dbReference type="Proteomes" id="UP000215383">
    <property type="component" value="Chromosome 1"/>
</dbReference>
<dbReference type="EMBL" id="LT906446">
    <property type="protein sequence ID" value="SNU99143.1"/>
    <property type="molecule type" value="Genomic_DNA"/>
</dbReference>
<dbReference type="AlphaFoldDB" id="A0A239TD04"/>
<feature type="chain" id="PRO_5011912937" evidence="1">
    <location>
        <begin position="23"/>
        <end position="140"/>
    </location>
</feature>
<evidence type="ECO:0000256" key="1">
    <source>
        <dbReference type="SAM" id="SignalP"/>
    </source>
</evidence>
<proteinExistence type="predicted"/>
<evidence type="ECO:0000313" key="2">
    <source>
        <dbReference type="EMBL" id="SNU94998.1"/>
    </source>
</evidence>
<protein>
    <submittedName>
        <fullName evidence="2">Uncharacterized protein</fullName>
    </submittedName>
</protein>
<dbReference type="RefSeq" id="WP_027890680.1">
    <property type="nucleotide sequence ID" value="NZ_LT906446.1"/>
</dbReference>
<keyword evidence="1" id="KW-0732">Signal</keyword>
<evidence type="ECO:0000313" key="4">
    <source>
        <dbReference type="Proteomes" id="UP000215383"/>
    </source>
</evidence>
<reference evidence="2 4" key="1">
    <citation type="submission" date="2017-06" db="EMBL/GenBank/DDBJ databases">
        <authorList>
            <consortium name="Pathogen Informatics"/>
        </authorList>
    </citation>
    <scope>NUCLEOTIDE SEQUENCE [LARGE SCALE GENOMIC DNA]</scope>
    <source>
        <strain evidence="2 4">NCTC10570</strain>
    </source>
</reference>
<dbReference type="EMBL" id="LT906446">
    <property type="protein sequence ID" value="SNU94998.1"/>
    <property type="molecule type" value="Genomic_DNA"/>
</dbReference>
<feature type="signal peptide" evidence="1">
    <location>
        <begin position="1"/>
        <end position="22"/>
    </location>
</feature>
<gene>
    <name evidence="2" type="ORF">SAMEA4364220_00286</name>
    <name evidence="3" type="ORF">SAMEA4364220_01056</name>
</gene>
<dbReference type="Gene3D" id="3.10.450.590">
    <property type="match status" value="1"/>
</dbReference>
<dbReference type="GeneID" id="78507064"/>
<evidence type="ECO:0000313" key="3">
    <source>
        <dbReference type="EMBL" id="SNU99143.1"/>
    </source>
</evidence>
<sequence length="140" mass="15916">MKKIICILVATMMMAFGSICNASDSSDLSSEQKTAQLFIDAFKGEKVPAYDVLSRNFSDGLKNQFKEANYSGLQRNIKNTFGTLTEDKFYIYQRQEQNDIVAYNVTFDSNKQAQLIFVFDKDQKLVNVAVQPINTQQQSE</sequence>